<dbReference type="GO" id="GO:0046872">
    <property type="term" value="F:metal ion binding"/>
    <property type="evidence" value="ECO:0007669"/>
    <property type="project" value="InterPro"/>
</dbReference>
<dbReference type="AlphaFoldDB" id="A0A7C9TMV9"/>
<dbReference type="PANTHER" id="PTHR11851:SF49">
    <property type="entry name" value="MITOCHONDRIAL-PROCESSING PEPTIDASE SUBUNIT ALPHA"/>
    <property type="match status" value="1"/>
</dbReference>
<dbReference type="RefSeq" id="WP_163459542.1">
    <property type="nucleotide sequence ID" value="NZ_JAAGOH010000037.1"/>
</dbReference>
<dbReference type="InterPro" id="IPR007863">
    <property type="entry name" value="Peptidase_M16_C"/>
</dbReference>
<evidence type="ECO:0000256" key="1">
    <source>
        <dbReference type="ARBA" id="ARBA00007261"/>
    </source>
</evidence>
<dbReference type="SUPFAM" id="SSF63411">
    <property type="entry name" value="LuxS/MPP-like metallohydrolase"/>
    <property type="match status" value="2"/>
</dbReference>
<dbReference type="Pfam" id="PF00675">
    <property type="entry name" value="Peptidase_M16"/>
    <property type="match status" value="1"/>
</dbReference>
<evidence type="ECO:0000259" key="4">
    <source>
        <dbReference type="Pfam" id="PF00675"/>
    </source>
</evidence>
<dbReference type="Pfam" id="PF05193">
    <property type="entry name" value="Peptidase_M16_C"/>
    <property type="match status" value="1"/>
</dbReference>
<reference evidence="6 7" key="1">
    <citation type="submission" date="2020-02" db="EMBL/GenBank/DDBJ databases">
        <title>Ideonella bacterium strain TBM-1.</title>
        <authorList>
            <person name="Chen W.-M."/>
        </authorList>
    </citation>
    <scope>NUCLEOTIDE SEQUENCE [LARGE SCALE GENOMIC DNA]</scope>
    <source>
        <strain evidence="6 7">TBM-1</strain>
    </source>
</reference>
<evidence type="ECO:0000256" key="3">
    <source>
        <dbReference type="SAM" id="SignalP"/>
    </source>
</evidence>
<evidence type="ECO:0000313" key="7">
    <source>
        <dbReference type="Proteomes" id="UP000484255"/>
    </source>
</evidence>
<feature type="compositionally biased region" description="Low complexity" evidence="2">
    <location>
        <begin position="462"/>
        <end position="481"/>
    </location>
</feature>
<feature type="chain" id="PRO_5028921724" evidence="3">
    <location>
        <begin position="32"/>
        <end position="481"/>
    </location>
</feature>
<dbReference type="InterPro" id="IPR011765">
    <property type="entry name" value="Pept_M16_N"/>
</dbReference>
<evidence type="ECO:0000313" key="6">
    <source>
        <dbReference type="EMBL" id="NDY93504.1"/>
    </source>
</evidence>
<keyword evidence="7" id="KW-1185">Reference proteome</keyword>
<protein>
    <submittedName>
        <fullName evidence="6">Insulinase family protein</fullName>
    </submittedName>
</protein>
<feature type="signal peptide" evidence="3">
    <location>
        <begin position="1"/>
        <end position="31"/>
    </location>
</feature>
<dbReference type="Proteomes" id="UP000484255">
    <property type="component" value="Unassembled WGS sequence"/>
</dbReference>
<dbReference type="InterPro" id="IPR050361">
    <property type="entry name" value="MPP/UQCRC_Complex"/>
</dbReference>
<dbReference type="Gene3D" id="3.30.830.10">
    <property type="entry name" value="Metalloenzyme, LuxS/M16 peptidase-like"/>
    <property type="match status" value="2"/>
</dbReference>
<evidence type="ECO:0000259" key="5">
    <source>
        <dbReference type="Pfam" id="PF05193"/>
    </source>
</evidence>
<keyword evidence="3" id="KW-0732">Signal</keyword>
<comment type="similarity">
    <text evidence="1">Belongs to the peptidase M16 family.</text>
</comment>
<sequence length="481" mass="51628">MVAEVDKDRRRWLACGAGLALAAGVPAVAGAAGPGGVRGGPALSLPRLDYQAFALDNGLQVLLQPGGAGGMVSVQVWYRVGGKDDPEGRSGFAHLFEHLMFKGSRHLQPEQFDRLTEDVGGMNNAFTAEDVTAYQNLVPSHHLERLLWAEAERMGHLDVSDPHFQSERKVVIEEFNERVLAAPYGRLFNALPALVFQRHPYRRPVIGSVADLEAATLADVRAFHAAYYRPDNAVLIVAGDFEAGAARAAIARYFGPLTRPAGDIPRVQVAEPRWSASRQTILTAPNVPLPAAAVLWQGPDARDPDAAALTVAQALLAQGDASRLDASLVHRQRLAQQTGFYAQLLQDGGYLAAFAIAAGPRPARALVAPLRAEVERLARGPIAAEELDRVRNQLFTGVLAGWQAPWSRAESLGTAMITHGDPARVNRELAEIAAVQAADVQRALRRWCLDRPTHTVLYQQDAAASAARPSAPTSTAAGAPR</sequence>
<feature type="domain" description="Peptidase M16 N-terminal" evidence="4">
    <location>
        <begin position="72"/>
        <end position="207"/>
    </location>
</feature>
<feature type="region of interest" description="Disordered" evidence="2">
    <location>
        <begin position="460"/>
        <end position="481"/>
    </location>
</feature>
<organism evidence="6 7">
    <name type="scientific">Ideonella livida</name>
    <dbReference type="NCBI Taxonomy" id="2707176"/>
    <lineage>
        <taxon>Bacteria</taxon>
        <taxon>Pseudomonadati</taxon>
        <taxon>Pseudomonadota</taxon>
        <taxon>Betaproteobacteria</taxon>
        <taxon>Burkholderiales</taxon>
        <taxon>Sphaerotilaceae</taxon>
        <taxon>Ideonella</taxon>
    </lineage>
</organism>
<name>A0A7C9TMV9_9BURK</name>
<feature type="domain" description="Peptidase M16 C-terminal" evidence="5">
    <location>
        <begin position="215"/>
        <end position="394"/>
    </location>
</feature>
<gene>
    <name evidence="6" type="ORF">G3A44_20130</name>
</gene>
<proteinExistence type="inferred from homology"/>
<dbReference type="PANTHER" id="PTHR11851">
    <property type="entry name" value="METALLOPROTEASE"/>
    <property type="match status" value="1"/>
</dbReference>
<comment type="caution">
    <text evidence="6">The sequence shown here is derived from an EMBL/GenBank/DDBJ whole genome shotgun (WGS) entry which is preliminary data.</text>
</comment>
<accession>A0A7C9TMV9</accession>
<evidence type="ECO:0000256" key="2">
    <source>
        <dbReference type="SAM" id="MobiDB-lite"/>
    </source>
</evidence>
<dbReference type="EMBL" id="JAAGOH010000037">
    <property type="protein sequence ID" value="NDY93504.1"/>
    <property type="molecule type" value="Genomic_DNA"/>
</dbReference>
<dbReference type="InterPro" id="IPR011249">
    <property type="entry name" value="Metalloenz_LuxS/M16"/>
</dbReference>